<organism evidence="1 2">
    <name type="scientific">Streptomyces caeni</name>
    <dbReference type="NCBI Taxonomy" id="2307231"/>
    <lineage>
        <taxon>Bacteria</taxon>
        <taxon>Bacillati</taxon>
        <taxon>Actinomycetota</taxon>
        <taxon>Actinomycetes</taxon>
        <taxon>Kitasatosporales</taxon>
        <taxon>Streptomycetaceae</taxon>
        <taxon>Streptomyces</taxon>
    </lineage>
</organism>
<dbReference type="RefSeq" id="WP_381080339.1">
    <property type="nucleotide sequence ID" value="NZ_JBHUDX010000021.1"/>
</dbReference>
<accession>A0ABW4ILS3</accession>
<evidence type="ECO:0000313" key="2">
    <source>
        <dbReference type="Proteomes" id="UP001597261"/>
    </source>
</evidence>
<protein>
    <submittedName>
        <fullName evidence="1">Uncharacterized protein</fullName>
    </submittedName>
</protein>
<dbReference type="Proteomes" id="UP001597261">
    <property type="component" value="Unassembled WGS sequence"/>
</dbReference>
<dbReference type="EMBL" id="JBHUDX010000021">
    <property type="protein sequence ID" value="MFD1658235.1"/>
    <property type="molecule type" value="Genomic_DNA"/>
</dbReference>
<evidence type="ECO:0000313" key="1">
    <source>
        <dbReference type="EMBL" id="MFD1658235.1"/>
    </source>
</evidence>
<sequence>MSDPVDGGFRILPTGVGGRPWRTVDTGSYDTVDCGPDLGCRAAGERCWAAGEQGRVAHLEP</sequence>
<proteinExistence type="predicted"/>
<comment type="caution">
    <text evidence="1">The sequence shown here is derived from an EMBL/GenBank/DDBJ whole genome shotgun (WGS) entry which is preliminary data.</text>
</comment>
<gene>
    <name evidence="1" type="ORF">ACFSL4_08415</name>
</gene>
<keyword evidence="2" id="KW-1185">Reference proteome</keyword>
<reference evidence="2" key="1">
    <citation type="journal article" date="2019" name="Int. J. Syst. Evol. Microbiol.">
        <title>The Global Catalogue of Microorganisms (GCM) 10K type strain sequencing project: providing services to taxonomists for standard genome sequencing and annotation.</title>
        <authorList>
            <consortium name="The Broad Institute Genomics Platform"/>
            <consortium name="The Broad Institute Genome Sequencing Center for Infectious Disease"/>
            <person name="Wu L."/>
            <person name="Ma J."/>
        </authorList>
    </citation>
    <scope>NUCLEOTIDE SEQUENCE [LARGE SCALE GENOMIC DNA]</scope>
    <source>
        <strain evidence="2">CGMCC 1.12470</strain>
    </source>
</reference>
<name>A0ABW4ILS3_9ACTN</name>